<evidence type="ECO:0000313" key="3">
    <source>
        <dbReference type="Proteomes" id="UP001565368"/>
    </source>
</evidence>
<proteinExistence type="predicted"/>
<accession>A0ABR3Q0Q4</accession>
<protein>
    <recommendedName>
        <fullName evidence="4">Nicotinamide-nucleotide adenylyltransferase</fullName>
    </recommendedName>
</protein>
<dbReference type="EMBL" id="JBBXJM010000004">
    <property type="protein sequence ID" value="KAL1408309.1"/>
    <property type="molecule type" value="Genomic_DNA"/>
</dbReference>
<name>A0ABR3Q0Q4_9TREE</name>
<organism evidence="2 3">
    <name type="scientific">Vanrija albida</name>
    <dbReference type="NCBI Taxonomy" id="181172"/>
    <lineage>
        <taxon>Eukaryota</taxon>
        <taxon>Fungi</taxon>
        <taxon>Dikarya</taxon>
        <taxon>Basidiomycota</taxon>
        <taxon>Agaricomycotina</taxon>
        <taxon>Tremellomycetes</taxon>
        <taxon>Trichosporonales</taxon>
        <taxon>Trichosporonaceae</taxon>
        <taxon>Vanrija</taxon>
    </lineage>
</organism>
<evidence type="ECO:0000256" key="1">
    <source>
        <dbReference type="SAM" id="MobiDB-lite"/>
    </source>
</evidence>
<dbReference type="GeneID" id="95986158"/>
<sequence>MSLTASQQATLARAVAPGFAGLALLNPLHPTTHLAVFDSSFNPPHRAHFGLGVSTFPAPTTSAPSSSSTPDALGPPGSKLNPGPYTARLLLFSTRNADKVPAADAEHRAGLMLAQARAMAAATRLPVAAGLVSAPTFVDKWAALFAHAGAVTFLVGTDTLERIFEERYYPPGGMEAALERLFQRCWFVCALRAGDSAEGAAQAEKLLSRPEVAYWVKLGKIRTLPPIPGAEAVSSTEVRNIVRSGAGRDALEALVVPEVAEYILANGLYT</sequence>
<dbReference type="PANTHER" id="PTHR31285:SF0">
    <property type="entry name" value="NICOTINAMIDE MONONUCLEOTIDE ADENYLYLTRANSFERASE"/>
    <property type="match status" value="1"/>
</dbReference>
<dbReference type="Gene3D" id="3.40.50.620">
    <property type="entry name" value="HUPs"/>
    <property type="match status" value="1"/>
</dbReference>
<feature type="region of interest" description="Disordered" evidence="1">
    <location>
        <begin position="59"/>
        <end position="81"/>
    </location>
</feature>
<dbReference type="RefSeq" id="XP_069208253.1">
    <property type="nucleotide sequence ID" value="XM_069353611.1"/>
</dbReference>
<dbReference type="InterPro" id="IPR014729">
    <property type="entry name" value="Rossmann-like_a/b/a_fold"/>
</dbReference>
<evidence type="ECO:0008006" key="4">
    <source>
        <dbReference type="Google" id="ProtNLM"/>
    </source>
</evidence>
<keyword evidence="3" id="KW-1185">Reference proteome</keyword>
<gene>
    <name evidence="2" type="ORF">Q8F55_005115</name>
</gene>
<evidence type="ECO:0000313" key="2">
    <source>
        <dbReference type="EMBL" id="KAL1408309.1"/>
    </source>
</evidence>
<dbReference type="SUPFAM" id="SSF52374">
    <property type="entry name" value="Nucleotidylyl transferase"/>
    <property type="match status" value="1"/>
</dbReference>
<reference evidence="2 3" key="1">
    <citation type="submission" date="2023-08" db="EMBL/GenBank/DDBJ databases">
        <title>Annotated Genome Sequence of Vanrija albida AlHP1.</title>
        <authorList>
            <person name="Herzog R."/>
        </authorList>
    </citation>
    <scope>NUCLEOTIDE SEQUENCE [LARGE SCALE GENOMIC DNA]</scope>
    <source>
        <strain evidence="2 3">AlHP1</strain>
    </source>
</reference>
<dbReference type="Proteomes" id="UP001565368">
    <property type="component" value="Unassembled WGS sequence"/>
</dbReference>
<dbReference type="PANTHER" id="PTHR31285">
    <property type="entry name" value="NICOTINAMIDE MONONUCLEOTIDE ADENYLYLTRANSFERASE"/>
    <property type="match status" value="1"/>
</dbReference>
<comment type="caution">
    <text evidence="2">The sequence shown here is derived from an EMBL/GenBank/DDBJ whole genome shotgun (WGS) entry which is preliminary data.</text>
</comment>
<feature type="compositionally biased region" description="Low complexity" evidence="1">
    <location>
        <begin position="59"/>
        <end position="70"/>
    </location>
</feature>